<keyword evidence="6" id="KW-1185">Reference proteome</keyword>
<comment type="cofactor">
    <cofactor evidence="1">
        <name>Mg(2+)</name>
        <dbReference type="ChEBI" id="CHEBI:18420"/>
    </cofactor>
</comment>
<dbReference type="Proteomes" id="UP000031802">
    <property type="component" value="Unassembled WGS sequence"/>
</dbReference>
<dbReference type="GO" id="GO:0016788">
    <property type="term" value="F:hydrolase activity, acting on ester bonds"/>
    <property type="evidence" value="ECO:0007669"/>
    <property type="project" value="InterPro"/>
</dbReference>
<evidence type="ECO:0000256" key="2">
    <source>
        <dbReference type="ARBA" id="ARBA00022722"/>
    </source>
</evidence>
<keyword evidence="3" id="KW-0378">Hydrolase</keyword>
<organism evidence="5 6">
    <name type="scientific">Sphingobacterium deserti</name>
    <dbReference type="NCBI Taxonomy" id="1229276"/>
    <lineage>
        <taxon>Bacteria</taxon>
        <taxon>Pseudomonadati</taxon>
        <taxon>Bacteroidota</taxon>
        <taxon>Sphingobacteriia</taxon>
        <taxon>Sphingobacteriales</taxon>
        <taxon>Sphingobacteriaceae</taxon>
        <taxon>Sphingobacterium</taxon>
    </lineage>
</organism>
<dbReference type="OrthoDB" id="1272564at2"/>
<dbReference type="eggNOG" id="ENOG5033CID">
    <property type="taxonomic scope" value="Bacteria"/>
</dbReference>
<proteinExistence type="predicted"/>
<reference evidence="5 6" key="2">
    <citation type="journal article" date="2015" name="PLoS ONE">
        <title>Whole-Genome Optical Mapping and Finished Genome Sequence of Sphingobacterium deserti sp. nov., a New Species Isolated from the Western Desert of China.</title>
        <authorList>
            <person name="Teng C."/>
            <person name="Zhou Z."/>
            <person name="Molnar I."/>
            <person name="Li X."/>
            <person name="Tang R."/>
            <person name="Chen M."/>
            <person name="Wang L."/>
            <person name="Su S."/>
            <person name="Zhang W."/>
            <person name="Lin M."/>
        </authorList>
    </citation>
    <scope>NUCLEOTIDE SEQUENCE [LARGE SCALE GENOMIC DNA]</scope>
    <source>
        <strain evidence="6">ACCC05744</strain>
    </source>
</reference>
<dbReference type="SMART" id="SM00990">
    <property type="entry name" value="VRR_NUC"/>
    <property type="match status" value="1"/>
</dbReference>
<dbReference type="EMBL" id="JJMU01000024">
    <property type="protein sequence ID" value="KGE14588.1"/>
    <property type="molecule type" value="Genomic_DNA"/>
</dbReference>
<reference evidence="6" key="1">
    <citation type="submission" date="2014-04" db="EMBL/GenBank/DDBJ databases">
        <title>Whole-Genome optical mapping and complete genome sequence of Sphingobacterium deserti sp. nov., a new spaces isolated from desert in the west of China.</title>
        <authorList>
            <person name="Teng C."/>
            <person name="Zhou Z."/>
            <person name="Li X."/>
            <person name="Chen M."/>
            <person name="Lin M."/>
            <person name="Wang L."/>
            <person name="Su S."/>
            <person name="Zhang C."/>
            <person name="Zhang W."/>
        </authorList>
    </citation>
    <scope>NUCLEOTIDE SEQUENCE [LARGE SCALE GENOMIC DNA]</scope>
    <source>
        <strain evidence="6">ACCC05744</strain>
    </source>
</reference>
<name>A0A0B8T4F5_9SPHI</name>
<feature type="domain" description="VRR-NUC" evidence="4">
    <location>
        <begin position="1"/>
        <end position="103"/>
    </location>
</feature>
<protein>
    <submittedName>
        <fullName evidence="5">VRR-NUC domain-containing protein</fullName>
    </submittedName>
</protein>
<evidence type="ECO:0000313" key="6">
    <source>
        <dbReference type="Proteomes" id="UP000031802"/>
    </source>
</evidence>
<dbReference type="GO" id="GO:0003676">
    <property type="term" value="F:nucleic acid binding"/>
    <property type="evidence" value="ECO:0007669"/>
    <property type="project" value="InterPro"/>
</dbReference>
<dbReference type="GO" id="GO:0004518">
    <property type="term" value="F:nuclease activity"/>
    <property type="evidence" value="ECO:0007669"/>
    <property type="project" value="UniProtKB-KW"/>
</dbReference>
<evidence type="ECO:0000256" key="1">
    <source>
        <dbReference type="ARBA" id="ARBA00001946"/>
    </source>
</evidence>
<dbReference type="STRING" id="1229276.DI53_1617"/>
<evidence type="ECO:0000259" key="4">
    <source>
        <dbReference type="SMART" id="SM00990"/>
    </source>
</evidence>
<dbReference type="Gene3D" id="3.40.1350.10">
    <property type="match status" value="1"/>
</dbReference>
<sequence>MGAESEIQKACVDWFTLKYQNRGLGLIVSIPNEGRRNARTGGRLKRMGLKAGFPDLQVIKKGDILFIEMKTQRKNSETSDKQDAVHCVLRSLKHKVIICRSLDQFISAVDRFMCS</sequence>
<comment type="caution">
    <text evidence="5">The sequence shown here is derived from an EMBL/GenBank/DDBJ whole genome shotgun (WGS) entry which is preliminary data.</text>
</comment>
<accession>A0A0B8T4F5</accession>
<dbReference type="InterPro" id="IPR014883">
    <property type="entry name" value="VRR_NUC"/>
</dbReference>
<dbReference type="AlphaFoldDB" id="A0A0B8T4F5"/>
<dbReference type="RefSeq" id="WP_052072196.1">
    <property type="nucleotide sequence ID" value="NZ_JJMU01000024.1"/>
</dbReference>
<keyword evidence="2" id="KW-0540">Nuclease</keyword>
<evidence type="ECO:0000256" key="3">
    <source>
        <dbReference type="ARBA" id="ARBA00022801"/>
    </source>
</evidence>
<gene>
    <name evidence="5" type="ORF">DI53_1617</name>
</gene>
<evidence type="ECO:0000313" key="5">
    <source>
        <dbReference type="EMBL" id="KGE14588.1"/>
    </source>
</evidence>
<dbReference type="InterPro" id="IPR011856">
    <property type="entry name" value="tRNA_endonuc-like_dom_sf"/>
</dbReference>